<dbReference type="PROSITE" id="PS51747">
    <property type="entry name" value="CYT_DCMP_DEAMINASES_2"/>
    <property type="match status" value="1"/>
</dbReference>
<keyword evidence="4" id="KW-1185">Reference proteome</keyword>
<dbReference type="SUPFAM" id="SSF53927">
    <property type="entry name" value="Cytidine deaminase-like"/>
    <property type="match status" value="1"/>
</dbReference>
<proteinExistence type="predicted"/>
<dbReference type="InterPro" id="IPR002125">
    <property type="entry name" value="CMP_dCMP_dom"/>
</dbReference>
<accession>A0A1M6EVN3</accession>
<evidence type="ECO:0000313" key="4">
    <source>
        <dbReference type="Proteomes" id="UP000184387"/>
    </source>
</evidence>
<keyword evidence="1" id="KW-0378">Hydrolase</keyword>
<reference evidence="3 4" key="1">
    <citation type="submission" date="2016-11" db="EMBL/GenBank/DDBJ databases">
        <authorList>
            <person name="Jaros S."/>
            <person name="Januszkiewicz K."/>
            <person name="Wedrychowicz H."/>
        </authorList>
    </citation>
    <scope>NUCLEOTIDE SEQUENCE [LARGE SCALE GENOMIC DNA]</scope>
    <source>
        <strain evidence="3 4">DSM 14916</strain>
    </source>
</reference>
<dbReference type="Gene3D" id="3.40.140.10">
    <property type="entry name" value="Cytidine Deaminase, domain 2"/>
    <property type="match status" value="1"/>
</dbReference>
<evidence type="ECO:0000256" key="1">
    <source>
        <dbReference type="ARBA" id="ARBA00022801"/>
    </source>
</evidence>
<dbReference type="AlphaFoldDB" id="A0A1M6EVN3"/>
<dbReference type="GO" id="GO:0004132">
    <property type="term" value="F:dCMP deaminase activity"/>
    <property type="evidence" value="ECO:0007669"/>
    <property type="project" value="TreeGrafter"/>
</dbReference>
<organism evidence="3 4">
    <name type="scientific">Muricoccus roseus</name>
    <dbReference type="NCBI Taxonomy" id="198092"/>
    <lineage>
        <taxon>Bacteria</taxon>
        <taxon>Pseudomonadati</taxon>
        <taxon>Pseudomonadota</taxon>
        <taxon>Alphaproteobacteria</taxon>
        <taxon>Acetobacterales</taxon>
        <taxon>Roseomonadaceae</taxon>
        <taxon>Muricoccus</taxon>
    </lineage>
</organism>
<dbReference type="RefSeq" id="WP_073132797.1">
    <property type="nucleotide sequence ID" value="NZ_FQZF01000006.1"/>
</dbReference>
<sequence>MNEEGGAPLSRWDRRYLGLAAHIREWSKDPRGRVGAVIVAPELNRIVATGFNGFPTRIEDDMDRLSDKPTKLDMMVHAEQSALLFAGREARGCTLYVVGKPVCNHCAVLSIQSGIRRVVATPPRIGTRSEWDRRGHISARLFAEAGLRFDAVPDDVLRDLLPGEAGGASTLDPTPTPAG</sequence>
<gene>
    <name evidence="3" type="ORF">SAMN02745194_01297</name>
</gene>
<dbReference type="GO" id="GO:0005737">
    <property type="term" value="C:cytoplasm"/>
    <property type="evidence" value="ECO:0007669"/>
    <property type="project" value="TreeGrafter"/>
</dbReference>
<dbReference type="OrthoDB" id="9788517at2"/>
<dbReference type="InterPro" id="IPR015517">
    <property type="entry name" value="dCMP_deaminase-rel"/>
</dbReference>
<protein>
    <submittedName>
        <fullName evidence="3">dCMP deaminase</fullName>
    </submittedName>
</protein>
<dbReference type="Proteomes" id="UP000184387">
    <property type="component" value="Unassembled WGS sequence"/>
</dbReference>
<evidence type="ECO:0000313" key="3">
    <source>
        <dbReference type="EMBL" id="SHI89482.1"/>
    </source>
</evidence>
<evidence type="ECO:0000259" key="2">
    <source>
        <dbReference type="PROSITE" id="PS51747"/>
    </source>
</evidence>
<dbReference type="STRING" id="198092.SAMN02745194_01297"/>
<feature type="domain" description="CMP/dCMP-type deaminase" evidence="2">
    <location>
        <begin position="11"/>
        <end position="149"/>
    </location>
</feature>
<dbReference type="Pfam" id="PF00383">
    <property type="entry name" value="dCMP_cyt_deam_1"/>
    <property type="match status" value="1"/>
</dbReference>
<name>A0A1M6EVN3_9PROT</name>
<dbReference type="InterPro" id="IPR016193">
    <property type="entry name" value="Cytidine_deaminase-like"/>
</dbReference>
<dbReference type="PANTHER" id="PTHR11086">
    <property type="entry name" value="DEOXYCYTIDYLATE DEAMINASE-RELATED"/>
    <property type="match status" value="1"/>
</dbReference>
<dbReference type="PANTHER" id="PTHR11086:SF18">
    <property type="entry name" value="DEOXYCYTIDYLATE DEAMINASE"/>
    <property type="match status" value="1"/>
</dbReference>
<dbReference type="EMBL" id="FQZF01000006">
    <property type="protein sequence ID" value="SHI89482.1"/>
    <property type="molecule type" value="Genomic_DNA"/>
</dbReference>